<keyword evidence="6" id="KW-1185">Reference proteome</keyword>
<dbReference type="RefSeq" id="XP_060280019.1">
    <property type="nucleotide sequence ID" value="XM_060428871.1"/>
</dbReference>
<keyword evidence="1" id="KW-0677">Repeat</keyword>
<dbReference type="AlphaFoldDB" id="A0AAJ0BXF0"/>
<dbReference type="Proteomes" id="UP001244011">
    <property type="component" value="Unassembled WGS sequence"/>
</dbReference>
<organism evidence="5 6">
    <name type="scientific">Phialemonium atrogriseum</name>
    <dbReference type="NCBI Taxonomy" id="1093897"/>
    <lineage>
        <taxon>Eukaryota</taxon>
        <taxon>Fungi</taxon>
        <taxon>Dikarya</taxon>
        <taxon>Ascomycota</taxon>
        <taxon>Pezizomycotina</taxon>
        <taxon>Sordariomycetes</taxon>
        <taxon>Sordariomycetidae</taxon>
        <taxon>Cephalothecales</taxon>
        <taxon>Cephalothecaceae</taxon>
        <taxon>Phialemonium</taxon>
    </lineage>
</organism>
<evidence type="ECO:0000256" key="1">
    <source>
        <dbReference type="ARBA" id="ARBA00022737"/>
    </source>
</evidence>
<feature type="domain" description="Nephrocystin 3-like N-terminal" evidence="3">
    <location>
        <begin position="301"/>
        <end position="478"/>
    </location>
</feature>
<dbReference type="PANTHER" id="PTHR10039:SF5">
    <property type="entry name" value="NACHT DOMAIN-CONTAINING PROTEIN"/>
    <property type="match status" value="1"/>
</dbReference>
<dbReference type="Pfam" id="PF24883">
    <property type="entry name" value="NPHP3_N"/>
    <property type="match status" value="1"/>
</dbReference>
<dbReference type="GeneID" id="85312058"/>
<gene>
    <name evidence="5" type="ORF">QBC33DRAFT_548649</name>
</gene>
<evidence type="ECO:0000313" key="5">
    <source>
        <dbReference type="EMBL" id="KAK1763806.1"/>
    </source>
</evidence>
<evidence type="ECO:0000259" key="3">
    <source>
        <dbReference type="Pfam" id="PF24883"/>
    </source>
</evidence>
<dbReference type="Gene3D" id="3.40.50.300">
    <property type="entry name" value="P-loop containing nucleotide triphosphate hydrolases"/>
    <property type="match status" value="1"/>
</dbReference>
<comment type="caution">
    <text evidence="5">The sequence shown here is derived from an EMBL/GenBank/DDBJ whole genome shotgun (WGS) entry which is preliminary data.</text>
</comment>
<dbReference type="PANTHER" id="PTHR10039">
    <property type="entry name" value="AMELOGENIN"/>
    <property type="match status" value="1"/>
</dbReference>
<dbReference type="EMBL" id="MU839024">
    <property type="protein sequence ID" value="KAK1763806.1"/>
    <property type="molecule type" value="Genomic_DNA"/>
</dbReference>
<protein>
    <recommendedName>
        <fullName evidence="7">NACHT domain-containing protein</fullName>
    </recommendedName>
</protein>
<proteinExistence type="predicted"/>
<accession>A0AAJ0BXF0</accession>
<evidence type="ECO:0008006" key="7">
    <source>
        <dbReference type="Google" id="ProtNLM"/>
    </source>
</evidence>
<evidence type="ECO:0000313" key="6">
    <source>
        <dbReference type="Proteomes" id="UP001244011"/>
    </source>
</evidence>
<sequence>MDPLTAIGLASNILSFIDFGVKVVSGAIEIYESPSGDSSGNRNTKTVVTEMRHFASKLQPPVDSQLTGDEKALCTLARECDDLAKQIIALVEKAKPRGRKSKSASLLAAVRTKWYESDSRKLEERLDHCRDQLGLQLNHLTSSEVKSQLDELITAARDDTSKLQRLSSQVDHLRRGVEILSLSPVAQDQLRSLLGISEHAGDLVAKQRILAGLGFEGMYRRYEAVSDAHSKTLRWIFDDDSDSDLSDTSDDDSDSIASSEGRGEVETGAGPIGTLDGADKADGPMLSPVAEIDKPKAAAKEALHAWLSSGNGIFHISGKLGSGKSTLMKFLCEHESTLALLDQWAHPRRLVFASFFFWKPGSVLQSSLTGLFRSLLHDVLQASPGIIPKVLPNYWQQGKSMPWQVMNNIHFSDKDIARAFSRLISDASLYKDHCFCFFIDGLDEYEGTIQDDSKSLVDLLCNWTTIAPNNVKLCVSSREYNVFMNAFSANKRIRLHELTRRDMIQYVSGMLGPMDDEKVKSGLTYDIVNNAHGIFLWVAVVVKRMREQIENGRSPDNLRLEINALPKEMEGLFTVLLDSMPESDLREAYQVFSMVAKLSKIRYPCLPLLAYSFLDDYNQNPSFALEQSFAHAQLEPGELVARKESALKRLGGCCRGFIEVVQPIQNSRRGGMSSGVGQDINFTHRSFFEFLSTDARKDHMTRLLSGFNAVDAISHLVFADLLANPQLAALASSNRLYLGLVPLRYREKLDSAPYLFLEAFSVALSSRILMQRPPMSWMSPFDQAAVEVYCRPNTFLQVHCHERNQMDASATNQHQHLIYQAAFIGNHDYVRWKLTHDPTAFSQLSMEIVLTCIWKSLSKIDTADALDTVGLLINLGLTPQRPTNIMFAGAQTPIDRQDLGTQLNMDMTVWQHLLLECYVSNAWRSRAKLPILGYIVEKFLEHGANPHFQFVAERPDGKTWVFRLTVGRERQELLVRFGPARLIPYACEAASLTEFIKMVGFENEDRILQLVERNTKIFDGAAESDQGLAALTDVGSLDPASGDVEKPADTEPQGKGLSAGTMAEEKRFSTLLSSITNVKTQICLLIFGVMLALIVRSELWQLAKGRL</sequence>
<dbReference type="Pfam" id="PF25053">
    <property type="entry name" value="DUF7791"/>
    <property type="match status" value="1"/>
</dbReference>
<dbReference type="InterPro" id="IPR056884">
    <property type="entry name" value="NPHP3-like_N"/>
</dbReference>
<feature type="region of interest" description="Disordered" evidence="2">
    <location>
        <begin position="1040"/>
        <end position="1061"/>
    </location>
</feature>
<evidence type="ECO:0000259" key="4">
    <source>
        <dbReference type="Pfam" id="PF25053"/>
    </source>
</evidence>
<dbReference type="SUPFAM" id="SSF52540">
    <property type="entry name" value="P-loop containing nucleoside triphosphate hydrolases"/>
    <property type="match status" value="1"/>
</dbReference>
<name>A0AAJ0BXF0_9PEZI</name>
<reference evidence="5" key="1">
    <citation type="submission" date="2023-06" db="EMBL/GenBank/DDBJ databases">
        <title>Genome-scale phylogeny and comparative genomics of the fungal order Sordariales.</title>
        <authorList>
            <consortium name="Lawrence Berkeley National Laboratory"/>
            <person name="Hensen N."/>
            <person name="Bonometti L."/>
            <person name="Westerberg I."/>
            <person name="Brannstrom I.O."/>
            <person name="Guillou S."/>
            <person name="Cros-Aarteil S."/>
            <person name="Calhoun S."/>
            <person name="Haridas S."/>
            <person name="Kuo A."/>
            <person name="Mondo S."/>
            <person name="Pangilinan J."/>
            <person name="Riley R."/>
            <person name="Labutti K."/>
            <person name="Andreopoulos B."/>
            <person name="Lipzen A."/>
            <person name="Chen C."/>
            <person name="Yanf M."/>
            <person name="Daum C."/>
            <person name="Ng V."/>
            <person name="Clum A."/>
            <person name="Steindorff A."/>
            <person name="Ohm R."/>
            <person name="Martin F."/>
            <person name="Silar P."/>
            <person name="Natvig D."/>
            <person name="Lalanne C."/>
            <person name="Gautier V."/>
            <person name="Ament-Velasquez S.L."/>
            <person name="Kruys A."/>
            <person name="Hutchinson M.I."/>
            <person name="Powell A.J."/>
            <person name="Barry K."/>
            <person name="Miller A.N."/>
            <person name="Grigoriev I.V."/>
            <person name="Debuchy R."/>
            <person name="Gladieux P."/>
            <person name="Thoren M.H."/>
            <person name="Johannesson H."/>
        </authorList>
    </citation>
    <scope>NUCLEOTIDE SEQUENCE</scope>
    <source>
        <strain evidence="5">8032-3</strain>
    </source>
</reference>
<dbReference type="InterPro" id="IPR027417">
    <property type="entry name" value="P-loop_NTPase"/>
</dbReference>
<evidence type="ECO:0000256" key="2">
    <source>
        <dbReference type="SAM" id="MobiDB-lite"/>
    </source>
</evidence>
<feature type="compositionally biased region" description="Acidic residues" evidence="2">
    <location>
        <begin position="242"/>
        <end position="254"/>
    </location>
</feature>
<feature type="domain" description="DUF7791" evidence="4">
    <location>
        <begin position="602"/>
        <end position="710"/>
    </location>
</feature>
<feature type="region of interest" description="Disordered" evidence="2">
    <location>
        <begin position="242"/>
        <end position="287"/>
    </location>
</feature>
<dbReference type="InterPro" id="IPR056693">
    <property type="entry name" value="DUF7791"/>
</dbReference>